<name>A0A841SZD2_9BACL</name>
<evidence type="ECO:0000256" key="2">
    <source>
        <dbReference type="ARBA" id="ARBA00023125"/>
    </source>
</evidence>
<dbReference type="Proteomes" id="UP000535838">
    <property type="component" value="Unassembled WGS sequence"/>
</dbReference>
<dbReference type="InterPro" id="IPR014710">
    <property type="entry name" value="RmlC-like_jellyroll"/>
</dbReference>
<dbReference type="GO" id="GO:0003677">
    <property type="term" value="F:DNA binding"/>
    <property type="evidence" value="ECO:0007669"/>
    <property type="project" value="UniProtKB-KW"/>
</dbReference>
<dbReference type="InterPro" id="IPR036390">
    <property type="entry name" value="WH_DNA-bd_sf"/>
</dbReference>
<accession>A0A841SZD2</accession>
<keyword evidence="1" id="KW-0805">Transcription regulation</keyword>
<feature type="domain" description="HTH crp-type" evidence="6">
    <location>
        <begin position="147"/>
        <end position="218"/>
    </location>
</feature>
<protein>
    <submittedName>
        <fullName evidence="7">Crp/Fnr family transcriptional regulator</fullName>
    </submittedName>
</protein>
<comment type="caution">
    <text evidence="7">The sequence shown here is derived from an EMBL/GenBank/DDBJ whole genome shotgun (WGS) entry which is preliminary data.</text>
</comment>
<dbReference type="PROSITE" id="PS51063">
    <property type="entry name" value="HTH_CRP_2"/>
    <property type="match status" value="1"/>
</dbReference>
<evidence type="ECO:0000259" key="5">
    <source>
        <dbReference type="PROSITE" id="PS50042"/>
    </source>
</evidence>
<dbReference type="InterPro" id="IPR050397">
    <property type="entry name" value="Env_Response_Regulators"/>
</dbReference>
<reference evidence="7 8" key="1">
    <citation type="submission" date="2020-08" db="EMBL/GenBank/DDBJ databases">
        <title>Cohnella phylogeny.</title>
        <authorList>
            <person name="Dunlap C."/>
        </authorList>
    </citation>
    <scope>NUCLEOTIDE SEQUENCE [LARGE SCALE GENOMIC DNA]</scope>
    <source>
        <strain evidence="7 8">DSM 25241</strain>
    </source>
</reference>
<keyword evidence="4" id="KW-0804">Transcription</keyword>
<dbReference type="SUPFAM" id="SSF51206">
    <property type="entry name" value="cAMP-binding domain-like"/>
    <property type="match status" value="1"/>
</dbReference>
<evidence type="ECO:0000259" key="6">
    <source>
        <dbReference type="PROSITE" id="PS51063"/>
    </source>
</evidence>
<keyword evidence="2" id="KW-0238">DNA-binding</keyword>
<evidence type="ECO:0000256" key="3">
    <source>
        <dbReference type="ARBA" id="ARBA00023159"/>
    </source>
</evidence>
<dbReference type="InterPro" id="IPR000595">
    <property type="entry name" value="cNMP-bd_dom"/>
</dbReference>
<dbReference type="Gene3D" id="2.60.120.10">
    <property type="entry name" value="Jelly Rolls"/>
    <property type="match status" value="1"/>
</dbReference>
<gene>
    <name evidence="7" type="ORF">H7B67_13800</name>
</gene>
<dbReference type="GO" id="GO:0003700">
    <property type="term" value="F:DNA-binding transcription factor activity"/>
    <property type="evidence" value="ECO:0007669"/>
    <property type="project" value="TreeGrafter"/>
</dbReference>
<dbReference type="GO" id="GO:0005829">
    <property type="term" value="C:cytosol"/>
    <property type="evidence" value="ECO:0007669"/>
    <property type="project" value="TreeGrafter"/>
</dbReference>
<dbReference type="SMART" id="SM00419">
    <property type="entry name" value="HTH_CRP"/>
    <property type="match status" value="1"/>
</dbReference>
<dbReference type="SUPFAM" id="SSF46785">
    <property type="entry name" value="Winged helix' DNA-binding domain"/>
    <property type="match status" value="1"/>
</dbReference>
<evidence type="ECO:0000256" key="4">
    <source>
        <dbReference type="ARBA" id="ARBA00023163"/>
    </source>
</evidence>
<dbReference type="EMBL" id="JACJVQ010000011">
    <property type="protein sequence ID" value="MBB6635190.1"/>
    <property type="molecule type" value="Genomic_DNA"/>
</dbReference>
<dbReference type="PANTHER" id="PTHR24567:SF26">
    <property type="entry name" value="REGULATORY PROTEIN YEIL"/>
    <property type="match status" value="1"/>
</dbReference>
<keyword evidence="3" id="KW-0010">Activator</keyword>
<sequence>MRKISDRTSIEHWVEKHGLRGICGEALIGAMSLCAYEKGERICSAGSEIDQLYLLVDGKLKVFSILPNGKTILLRFNEPLALIGDAEWATGQPPRCSVECVEDSLLLSVAFARLDASNDVPWLRFVMKHIANKLDTNSNAIGLNVLYPVENRIASYLLSVTTGENPGVNVREIQTSKLQEIAELIGTSYRHLNRILAKFAEDGIVERRSGGLTVLDLGKLRKLAEGMLYN</sequence>
<dbReference type="Pfam" id="PF00027">
    <property type="entry name" value="cNMP_binding"/>
    <property type="match status" value="1"/>
</dbReference>
<dbReference type="PANTHER" id="PTHR24567">
    <property type="entry name" value="CRP FAMILY TRANSCRIPTIONAL REGULATORY PROTEIN"/>
    <property type="match status" value="1"/>
</dbReference>
<feature type="domain" description="Cyclic nucleotide-binding" evidence="5">
    <location>
        <begin position="27"/>
        <end position="63"/>
    </location>
</feature>
<dbReference type="Pfam" id="PF13545">
    <property type="entry name" value="HTH_Crp_2"/>
    <property type="match status" value="1"/>
</dbReference>
<dbReference type="PROSITE" id="PS50042">
    <property type="entry name" value="CNMP_BINDING_3"/>
    <property type="match status" value="1"/>
</dbReference>
<evidence type="ECO:0000256" key="1">
    <source>
        <dbReference type="ARBA" id="ARBA00023015"/>
    </source>
</evidence>
<dbReference type="InterPro" id="IPR018490">
    <property type="entry name" value="cNMP-bd_dom_sf"/>
</dbReference>
<evidence type="ECO:0000313" key="7">
    <source>
        <dbReference type="EMBL" id="MBB6635190.1"/>
    </source>
</evidence>
<dbReference type="CDD" id="cd00038">
    <property type="entry name" value="CAP_ED"/>
    <property type="match status" value="1"/>
</dbReference>
<keyword evidence="8" id="KW-1185">Reference proteome</keyword>
<dbReference type="InterPro" id="IPR012318">
    <property type="entry name" value="HTH_CRP"/>
</dbReference>
<organism evidence="7 8">
    <name type="scientific">Cohnella thailandensis</name>
    <dbReference type="NCBI Taxonomy" id="557557"/>
    <lineage>
        <taxon>Bacteria</taxon>
        <taxon>Bacillati</taxon>
        <taxon>Bacillota</taxon>
        <taxon>Bacilli</taxon>
        <taxon>Bacillales</taxon>
        <taxon>Paenibacillaceae</taxon>
        <taxon>Cohnella</taxon>
    </lineage>
</organism>
<dbReference type="RefSeq" id="WP_185120426.1">
    <property type="nucleotide sequence ID" value="NZ_JACJVQ010000011.1"/>
</dbReference>
<evidence type="ECO:0000313" key="8">
    <source>
        <dbReference type="Proteomes" id="UP000535838"/>
    </source>
</evidence>
<dbReference type="AlphaFoldDB" id="A0A841SZD2"/>
<proteinExistence type="predicted"/>